<dbReference type="GeneID" id="108996706"/>
<dbReference type="InParanoid" id="A0A6P9EDG2"/>
<keyword evidence="2" id="KW-1185">Reference proteome</keyword>
<dbReference type="Pfam" id="PF13966">
    <property type="entry name" value="zf-RVT"/>
    <property type="match status" value="1"/>
</dbReference>
<accession>A0A6P9EDG2</accession>
<dbReference type="CDD" id="cd01650">
    <property type="entry name" value="RT_nLTR_like"/>
    <property type="match status" value="1"/>
</dbReference>
<dbReference type="Gene3D" id="3.60.10.10">
    <property type="entry name" value="Endonuclease/exonuclease/phosphatase"/>
    <property type="match status" value="1"/>
</dbReference>
<dbReference type="InterPro" id="IPR043502">
    <property type="entry name" value="DNA/RNA_pol_sf"/>
</dbReference>
<evidence type="ECO:0000313" key="3">
    <source>
        <dbReference type="RefSeq" id="XP_035546285.1"/>
    </source>
</evidence>
<dbReference type="CDD" id="cd06222">
    <property type="entry name" value="RNase_H_like"/>
    <property type="match status" value="1"/>
</dbReference>
<dbReference type="Proteomes" id="UP000235220">
    <property type="component" value="Chromosome 1"/>
</dbReference>
<protein>
    <submittedName>
        <fullName evidence="3">Uncharacterized protein LOC108996706</fullName>
    </submittedName>
</protein>
<dbReference type="RefSeq" id="XP_035546285.1">
    <property type="nucleotide sequence ID" value="XM_035690392.1"/>
</dbReference>
<dbReference type="InterPro" id="IPR036691">
    <property type="entry name" value="Endo/exonu/phosph_ase_sf"/>
</dbReference>
<dbReference type="InterPro" id="IPR044730">
    <property type="entry name" value="RNase_H-like_dom_plant"/>
</dbReference>
<dbReference type="PANTHER" id="PTHR46890">
    <property type="entry name" value="NON-LTR RETROLELEMENT REVERSE TRANSCRIPTASE-LIKE PROTEIN-RELATED"/>
    <property type="match status" value="1"/>
</dbReference>
<dbReference type="SUPFAM" id="SSF56672">
    <property type="entry name" value="DNA/RNA polymerases"/>
    <property type="match status" value="1"/>
</dbReference>
<evidence type="ECO:0000259" key="1">
    <source>
        <dbReference type="PROSITE" id="PS50878"/>
    </source>
</evidence>
<proteinExistence type="predicted"/>
<gene>
    <name evidence="3" type="primary">LOC108996706</name>
</gene>
<dbReference type="PANTHER" id="PTHR46890:SF48">
    <property type="entry name" value="RNA-DIRECTED DNA POLYMERASE"/>
    <property type="match status" value="1"/>
</dbReference>
<feature type="domain" description="Reverse transcriptase" evidence="1">
    <location>
        <begin position="450"/>
        <end position="732"/>
    </location>
</feature>
<dbReference type="OrthoDB" id="428918at2759"/>
<dbReference type="GO" id="GO:0003676">
    <property type="term" value="F:nucleic acid binding"/>
    <property type="evidence" value="ECO:0007669"/>
    <property type="project" value="InterPro"/>
</dbReference>
<sequence>METKLRSGKCDSIKRRVRSEGCFVVEPEGRKGGLMLLWDQYTRVEILNYSNRHINAWIKNEDSNERWLLTGFYGQPETRLRAEAWQLLASLRPLEEVGWCVVGDFNEILTHDEKKGGNPRLEKQMGRFREALEMGGLFDLGWKGDKYTWSNKHGDETFTKERLDRAVANIRWKRMFKEGWVEVLAARCSDHRPILLYVNQTFSSERKRKRLFRYEAKWSLEEDCEEVIKRVWQVRTMGRDIEKDLQLLLEDSRVAFQSWSRKITQDKGRLLKEKTERLKKLQEDEGSHNMMEIKKIQEEIGTCLEMEDLKWRQRAKLDWYIHGDRNTKFFHCCANQRRKKNMISQIYDDYNLRQTKPEKIEMVFNNYFQNLFTSTNPTPADIEDSLREVVPCVTDDMNICLTRTFTRGEVEVALKQMAPLKSPGPDGFGPCFFQKHWHVVGDGVCKAVLSWLNGNDLNSSLNYTYLALIPKVKEPRVASDFRPISLCNVAYKIMSKVLANRLKKFLNALISPNQSAFIPGKLITDNIMVAYEVLHSMKARKKGKVGNMAIKLDMSKAYDRIEWCYLEAVMGKLGFCRKWIELIMKCVTTVSYSVLINGSPGSRFLPLRGLRQGDPLSPYLFILCAEGLSALLNHSDSRGHTRGVTVARGGTRINHLLFADDCILFGRAVAGEWIKIQELLLKYEKASGQFLNKEKTAIFFSSNSRNEEKRKILEQGGSVMKGSYEKYLGLPPVVGKSKYNTFRGIKFPYGKFWWGNQSSSNNIHWCSWEKLGKSKGRGGLGFRDLESFNVALLAKQGWRFLQNPRSMAAKIFKEKYFSSVSLFEAKLGYRPSFIWRSVWGALKLLKDGLRWRVGDGSSIRIWGQKWLQTPSSYCVQSPCSILNEEAKVSELISEGKWNKQLIERIFTQEEVEQICSIPISRLNSEDKMIWGGTKKGQFSVSSAYQMEMNKKEALKGESSRGREGDARWQEVWGLNIPGKVKIFMWRAMKELLATRVNLSLRKITDSSSCPICKNDDESVMHAIWYCPAAADVWSESDIVIQKWSLYETDLLKLWDSLVEKVSKDVLEETVMVMRNIWLRRNEFIFEGVFKRPSQVIKATRNELRVFQLAQQNAKQNPIPRVDRGAVSWSRPRESFVKANWDAAMSRKDRKVGLGVVIRDEEGEILGDAQAIVNAVNKGDEDYSSYGGVIEDAKKMLKTIENWSVNFVYREANTAAHVLAQEALSLHIDLVWIEETPNCIRSIICKEKSCNDVIVQ</sequence>
<dbReference type="InterPro" id="IPR000477">
    <property type="entry name" value="RT_dom"/>
</dbReference>
<dbReference type="InterPro" id="IPR002156">
    <property type="entry name" value="RNaseH_domain"/>
</dbReference>
<organism evidence="2 3">
    <name type="scientific">Juglans regia</name>
    <name type="common">English walnut</name>
    <dbReference type="NCBI Taxonomy" id="51240"/>
    <lineage>
        <taxon>Eukaryota</taxon>
        <taxon>Viridiplantae</taxon>
        <taxon>Streptophyta</taxon>
        <taxon>Embryophyta</taxon>
        <taxon>Tracheophyta</taxon>
        <taxon>Spermatophyta</taxon>
        <taxon>Magnoliopsida</taxon>
        <taxon>eudicotyledons</taxon>
        <taxon>Gunneridae</taxon>
        <taxon>Pentapetalae</taxon>
        <taxon>rosids</taxon>
        <taxon>fabids</taxon>
        <taxon>Fagales</taxon>
        <taxon>Juglandaceae</taxon>
        <taxon>Juglans</taxon>
    </lineage>
</organism>
<dbReference type="AlphaFoldDB" id="A0A6P9EDG2"/>
<dbReference type="PROSITE" id="PS50878">
    <property type="entry name" value="RT_POL"/>
    <property type="match status" value="1"/>
</dbReference>
<dbReference type="SUPFAM" id="SSF56219">
    <property type="entry name" value="DNase I-like"/>
    <property type="match status" value="1"/>
</dbReference>
<dbReference type="KEGG" id="jre:108996706"/>
<dbReference type="GO" id="GO:0004523">
    <property type="term" value="F:RNA-DNA hybrid ribonuclease activity"/>
    <property type="evidence" value="ECO:0007669"/>
    <property type="project" value="InterPro"/>
</dbReference>
<dbReference type="Pfam" id="PF13456">
    <property type="entry name" value="RVT_3"/>
    <property type="match status" value="1"/>
</dbReference>
<name>A0A6P9EDG2_JUGRE</name>
<dbReference type="Pfam" id="PF00078">
    <property type="entry name" value="RVT_1"/>
    <property type="match status" value="1"/>
</dbReference>
<evidence type="ECO:0000313" key="2">
    <source>
        <dbReference type="Proteomes" id="UP000235220"/>
    </source>
</evidence>
<dbReference type="InterPro" id="IPR026960">
    <property type="entry name" value="RVT-Znf"/>
</dbReference>
<dbReference type="InterPro" id="IPR052343">
    <property type="entry name" value="Retrotransposon-Effector_Assoc"/>
</dbReference>
<reference evidence="3" key="1">
    <citation type="submission" date="2025-08" db="UniProtKB">
        <authorList>
            <consortium name="RefSeq"/>
        </authorList>
    </citation>
    <scope>IDENTIFICATION</scope>
    <source>
        <tissue evidence="3">Leaves</tissue>
    </source>
</reference>